<gene>
    <name evidence="8" type="ORF">SAMN04515677_103124</name>
</gene>
<dbReference type="PANTHER" id="PTHR12677:SF59">
    <property type="entry name" value="GOLGI APPARATUS MEMBRANE PROTEIN TVP38-RELATED"/>
    <property type="match status" value="1"/>
</dbReference>
<name>A0A1G9M8L4_9FIRM</name>
<accession>A0A1G9M8L4</accession>
<evidence type="ECO:0000259" key="7">
    <source>
        <dbReference type="Pfam" id="PF09335"/>
    </source>
</evidence>
<dbReference type="EMBL" id="FNGW01000003">
    <property type="protein sequence ID" value="SDL70642.1"/>
    <property type="molecule type" value="Genomic_DNA"/>
</dbReference>
<evidence type="ECO:0000256" key="5">
    <source>
        <dbReference type="ARBA" id="ARBA00023136"/>
    </source>
</evidence>
<keyword evidence="5 6" id="KW-0472">Membrane</keyword>
<evidence type="ECO:0000256" key="4">
    <source>
        <dbReference type="ARBA" id="ARBA00022989"/>
    </source>
</evidence>
<dbReference type="AlphaFoldDB" id="A0A1G9M8L4"/>
<proteinExistence type="inferred from homology"/>
<keyword evidence="9" id="KW-1185">Reference proteome</keyword>
<evidence type="ECO:0000313" key="9">
    <source>
        <dbReference type="Proteomes" id="UP000199068"/>
    </source>
</evidence>
<comment type="similarity">
    <text evidence="6">Belongs to the TVP38/TMEM64 family.</text>
</comment>
<evidence type="ECO:0000256" key="2">
    <source>
        <dbReference type="ARBA" id="ARBA00022475"/>
    </source>
</evidence>
<dbReference type="STRING" id="1121325.SAMN04515677_103124"/>
<feature type="transmembrane region" description="Helical" evidence="6">
    <location>
        <begin position="186"/>
        <end position="204"/>
    </location>
</feature>
<evidence type="ECO:0000256" key="3">
    <source>
        <dbReference type="ARBA" id="ARBA00022692"/>
    </source>
</evidence>
<dbReference type="InterPro" id="IPR032816">
    <property type="entry name" value="VTT_dom"/>
</dbReference>
<reference evidence="8 9" key="1">
    <citation type="submission" date="2016-10" db="EMBL/GenBank/DDBJ databases">
        <authorList>
            <person name="de Groot N.N."/>
        </authorList>
    </citation>
    <scope>NUCLEOTIDE SEQUENCE [LARGE SCALE GENOMIC DNA]</scope>
    <source>
        <strain evidence="8 9">DSM 797</strain>
    </source>
</reference>
<feature type="domain" description="VTT" evidence="7">
    <location>
        <begin position="61"/>
        <end position="177"/>
    </location>
</feature>
<keyword evidence="4 6" id="KW-1133">Transmembrane helix</keyword>
<feature type="transmembrane region" description="Helical" evidence="6">
    <location>
        <begin position="157"/>
        <end position="180"/>
    </location>
</feature>
<keyword evidence="3 6" id="KW-0812">Transmembrane</keyword>
<feature type="transmembrane region" description="Helical" evidence="6">
    <location>
        <begin position="80"/>
        <end position="101"/>
    </location>
</feature>
<dbReference type="RefSeq" id="WP_092724835.1">
    <property type="nucleotide sequence ID" value="NZ_FNGW01000003.1"/>
</dbReference>
<evidence type="ECO:0000256" key="6">
    <source>
        <dbReference type="RuleBase" id="RU366058"/>
    </source>
</evidence>
<evidence type="ECO:0000313" key="8">
    <source>
        <dbReference type="EMBL" id="SDL70642.1"/>
    </source>
</evidence>
<feature type="transmembrane region" description="Helical" evidence="6">
    <location>
        <begin position="46"/>
        <end position="68"/>
    </location>
</feature>
<organism evidence="8 9">
    <name type="scientific">Romboutsia lituseburensis DSM 797</name>
    <dbReference type="NCBI Taxonomy" id="1121325"/>
    <lineage>
        <taxon>Bacteria</taxon>
        <taxon>Bacillati</taxon>
        <taxon>Bacillota</taxon>
        <taxon>Clostridia</taxon>
        <taxon>Peptostreptococcales</taxon>
        <taxon>Peptostreptococcaceae</taxon>
        <taxon>Romboutsia</taxon>
    </lineage>
</organism>
<sequence length="217" mass="24281">MNKNLKKALLLITVIFFIFISSKIIKNNIDIYTIRDYINSFKIFAPIVYIVMFAIVPLTFFPDSILAISSGLIFGFYKGYIYTTIGALLGGSIAFFLARYIGYDLLKKISNDKLSKIEKLINANGFYIIFLLRLIPLFPFDIISYGAGLTSVDYKQFLLATLLGTIPGIAVFTNIGASALDISGTSFYISIAMLILLFAISILLKKKFLNNKLKEID</sequence>
<keyword evidence="2 6" id="KW-1003">Cell membrane</keyword>
<dbReference type="Pfam" id="PF09335">
    <property type="entry name" value="VTT_dom"/>
    <property type="match status" value="1"/>
</dbReference>
<evidence type="ECO:0000256" key="1">
    <source>
        <dbReference type="ARBA" id="ARBA00004651"/>
    </source>
</evidence>
<dbReference type="InterPro" id="IPR015414">
    <property type="entry name" value="TMEM64"/>
</dbReference>
<dbReference type="GO" id="GO:0005886">
    <property type="term" value="C:plasma membrane"/>
    <property type="evidence" value="ECO:0007669"/>
    <property type="project" value="UniProtKB-SubCell"/>
</dbReference>
<dbReference type="PANTHER" id="PTHR12677">
    <property type="entry name" value="GOLGI APPARATUS MEMBRANE PROTEIN TVP38-RELATED"/>
    <property type="match status" value="1"/>
</dbReference>
<comment type="subcellular location">
    <subcellularLocation>
        <location evidence="1 6">Cell membrane</location>
        <topology evidence="1 6">Multi-pass membrane protein</topology>
    </subcellularLocation>
</comment>
<protein>
    <recommendedName>
        <fullName evidence="6">TVP38/TMEM64 family membrane protein</fullName>
    </recommendedName>
</protein>
<dbReference type="Proteomes" id="UP000199068">
    <property type="component" value="Unassembled WGS sequence"/>
</dbReference>
<feature type="transmembrane region" description="Helical" evidence="6">
    <location>
        <begin position="121"/>
        <end position="145"/>
    </location>
</feature>